<evidence type="ECO:0000256" key="1">
    <source>
        <dbReference type="ARBA" id="ARBA00005428"/>
    </source>
</evidence>
<dbReference type="Pfam" id="PF02583">
    <property type="entry name" value="Trns_repr_metal"/>
    <property type="match status" value="1"/>
</dbReference>
<dbReference type="PANTHER" id="PTHR33677">
    <property type="entry name" value="TRANSCRIPTIONAL REPRESSOR FRMR-RELATED"/>
    <property type="match status" value="1"/>
</dbReference>
<organism evidence="3 4">
    <name type="scientific">Agromyces humatus</name>
    <dbReference type="NCBI Taxonomy" id="279573"/>
    <lineage>
        <taxon>Bacteria</taxon>
        <taxon>Bacillati</taxon>
        <taxon>Actinomycetota</taxon>
        <taxon>Actinomycetes</taxon>
        <taxon>Micrococcales</taxon>
        <taxon>Microbacteriaceae</taxon>
        <taxon>Agromyces</taxon>
    </lineage>
</organism>
<evidence type="ECO:0000313" key="3">
    <source>
        <dbReference type="EMBL" id="GAA1756264.1"/>
    </source>
</evidence>
<protein>
    <submittedName>
        <fullName evidence="3">Metal-sensitive transcriptional regulator</fullName>
    </submittedName>
</protein>
<keyword evidence="4" id="KW-1185">Reference proteome</keyword>
<dbReference type="Proteomes" id="UP001500506">
    <property type="component" value="Unassembled WGS sequence"/>
</dbReference>
<sequence length="92" mass="10017">MSVVEDPEAARRIANRLKRARGQLDAVISAVESGADCRTVVTRLATVSSALDKAGFAIISQAMQECLSPLDTDPEQRKDKVEELEKLFLSLS</sequence>
<dbReference type="EMBL" id="BAAANH010000002">
    <property type="protein sequence ID" value="GAA1756264.1"/>
    <property type="molecule type" value="Genomic_DNA"/>
</dbReference>
<dbReference type="PANTHER" id="PTHR33677:SF5">
    <property type="entry name" value="TRANSCRIPTIONAL REPRESSOR FRMR"/>
    <property type="match status" value="1"/>
</dbReference>
<comment type="caution">
    <text evidence="3">The sequence shown here is derived from an EMBL/GenBank/DDBJ whole genome shotgun (WGS) entry which is preliminary data.</text>
</comment>
<proteinExistence type="inferred from homology"/>
<keyword evidence="2" id="KW-0186">Copper</keyword>
<comment type="similarity">
    <text evidence="1">Belongs to the CsoR family.</text>
</comment>
<dbReference type="InterPro" id="IPR003735">
    <property type="entry name" value="Metal_Tscrpt_repr"/>
</dbReference>
<dbReference type="CDD" id="cd10148">
    <property type="entry name" value="CsoR-like_DUF156"/>
    <property type="match status" value="1"/>
</dbReference>
<name>A0ABP4WJR8_9MICO</name>
<evidence type="ECO:0000256" key="2">
    <source>
        <dbReference type="ARBA" id="ARBA00023008"/>
    </source>
</evidence>
<dbReference type="InterPro" id="IPR038390">
    <property type="entry name" value="Metal_Tscrpt_repr_sf"/>
</dbReference>
<dbReference type="Gene3D" id="1.20.58.1000">
    <property type="entry name" value="Metal-sensitive repressor, helix protomer"/>
    <property type="match status" value="1"/>
</dbReference>
<dbReference type="RefSeq" id="WP_232497053.1">
    <property type="nucleotide sequence ID" value="NZ_BAAANH010000002.1"/>
</dbReference>
<accession>A0ABP4WJR8</accession>
<gene>
    <name evidence="3" type="ORF">GCM10009747_13220</name>
</gene>
<evidence type="ECO:0000313" key="4">
    <source>
        <dbReference type="Proteomes" id="UP001500506"/>
    </source>
</evidence>
<reference evidence="4" key="1">
    <citation type="journal article" date="2019" name="Int. J. Syst. Evol. Microbiol.">
        <title>The Global Catalogue of Microorganisms (GCM) 10K type strain sequencing project: providing services to taxonomists for standard genome sequencing and annotation.</title>
        <authorList>
            <consortium name="The Broad Institute Genomics Platform"/>
            <consortium name="The Broad Institute Genome Sequencing Center for Infectious Disease"/>
            <person name="Wu L."/>
            <person name="Ma J."/>
        </authorList>
    </citation>
    <scope>NUCLEOTIDE SEQUENCE [LARGE SCALE GENOMIC DNA]</scope>
    <source>
        <strain evidence="4">JCM 14319</strain>
    </source>
</reference>